<dbReference type="Proteomes" id="UP000199400">
    <property type="component" value="Unassembled WGS sequence"/>
</dbReference>
<dbReference type="PRINTS" id="PR00082">
    <property type="entry name" value="GLFDHDRGNASE"/>
</dbReference>
<reference evidence="9" key="1">
    <citation type="submission" date="2016-10" db="EMBL/GenBank/DDBJ databases">
        <authorList>
            <person name="Varghese N."/>
            <person name="Submissions S."/>
        </authorList>
    </citation>
    <scope>NUCLEOTIDE SEQUENCE [LARGE SCALE GENOMIC DNA]</scope>
    <source>
        <strain evidence="9">ATCC 25963</strain>
    </source>
</reference>
<keyword evidence="2 6" id="KW-0560">Oxidoreductase</keyword>
<dbReference type="SMART" id="SM00839">
    <property type="entry name" value="ELFV_dehydrog"/>
    <property type="match status" value="1"/>
</dbReference>
<dbReference type="InterPro" id="IPR006096">
    <property type="entry name" value="Glu/Leu/Phe/Val/Trp_DH_C"/>
</dbReference>
<dbReference type="EMBL" id="FOMX01000037">
    <property type="protein sequence ID" value="SFF23158.1"/>
    <property type="molecule type" value="Genomic_DNA"/>
</dbReference>
<dbReference type="GO" id="GO:0006520">
    <property type="term" value="P:amino acid metabolic process"/>
    <property type="evidence" value="ECO:0007669"/>
    <property type="project" value="InterPro"/>
</dbReference>
<evidence type="ECO:0000256" key="1">
    <source>
        <dbReference type="ARBA" id="ARBA00006382"/>
    </source>
</evidence>
<evidence type="ECO:0000256" key="2">
    <source>
        <dbReference type="ARBA" id="ARBA00023002"/>
    </source>
</evidence>
<dbReference type="OrthoDB" id="9803297at2"/>
<feature type="domain" description="Glutamate/phenylalanine/leucine/valine/L-tryptophan dehydrogenase C-terminal" evidence="7">
    <location>
        <begin position="139"/>
        <end position="340"/>
    </location>
</feature>
<dbReference type="PIRSF" id="PIRSF000188">
    <property type="entry name" value="Phe_leu_dh"/>
    <property type="match status" value="1"/>
</dbReference>
<dbReference type="RefSeq" id="WP_096325530.1">
    <property type="nucleotide sequence ID" value="NZ_FOMX01000037.1"/>
</dbReference>
<protein>
    <submittedName>
        <fullName evidence="8">Leucine dehydrogenase</fullName>
    </submittedName>
</protein>
<evidence type="ECO:0000313" key="9">
    <source>
        <dbReference type="Proteomes" id="UP000199400"/>
    </source>
</evidence>
<keyword evidence="3 5" id="KW-0520">NAD</keyword>
<evidence type="ECO:0000256" key="5">
    <source>
        <dbReference type="PIRSR" id="PIRSR000188-2"/>
    </source>
</evidence>
<sequence length="340" mass="33821">MSATLPELLDPAGAARCVLWRDPPAGLAAVLVIDDLSLGPAAGGVRTRAYPDAAAMIAEAAALARAMTRKCALAGLAAGGAKAVVLDHPGLDRPAAFRALGRFVAELGGVFRTAGDLGTTAADLAAMAETCPYVHTDDRNLAEAVARGVVACVRACARARGRGIGGLRVAVQGCGAIGSAVARALAAEGAFLLVADVDPRRAHDLAEATGSHVHDPKDILLAPVDVLVPCAVGGVITADVAAATPAWALCGAANNLLAAPAVAEALRARGILHVPDVVASAGAVIEGIGRSVMDLADREPLIAALGATAGELLAESAATGLTTEALAARRAAARIAAARR</sequence>
<dbReference type="InterPro" id="IPR046346">
    <property type="entry name" value="Aminoacid_DH-like_N_sf"/>
</dbReference>
<dbReference type="Pfam" id="PF00208">
    <property type="entry name" value="ELFV_dehydrog"/>
    <property type="match status" value="1"/>
</dbReference>
<dbReference type="PANTHER" id="PTHR42722">
    <property type="entry name" value="LEUCINE DEHYDROGENASE"/>
    <property type="match status" value="1"/>
</dbReference>
<dbReference type="InterPro" id="IPR016211">
    <property type="entry name" value="Glu/Phe/Leu/Val/Trp_DH_bac/arc"/>
</dbReference>
<dbReference type="InterPro" id="IPR006095">
    <property type="entry name" value="Glu/Leu/Phe/Val/Trp_DH"/>
</dbReference>
<keyword evidence="9" id="KW-1185">Reference proteome</keyword>
<dbReference type="GO" id="GO:0000166">
    <property type="term" value="F:nucleotide binding"/>
    <property type="evidence" value="ECO:0007669"/>
    <property type="project" value="UniProtKB-KW"/>
</dbReference>
<dbReference type="Pfam" id="PF02812">
    <property type="entry name" value="ELFV_dehydrog_N"/>
    <property type="match status" value="1"/>
</dbReference>
<dbReference type="Gene3D" id="3.40.50.720">
    <property type="entry name" value="NAD(P)-binding Rossmann-like Domain"/>
    <property type="match status" value="1"/>
</dbReference>
<evidence type="ECO:0000313" key="8">
    <source>
        <dbReference type="EMBL" id="SFF23158.1"/>
    </source>
</evidence>
<name>A0A1I2H0V6_9BACT</name>
<proteinExistence type="inferred from homology"/>
<dbReference type="SUPFAM" id="SSF51735">
    <property type="entry name" value="NAD(P)-binding Rossmann-fold domains"/>
    <property type="match status" value="1"/>
</dbReference>
<evidence type="ECO:0000256" key="3">
    <source>
        <dbReference type="ARBA" id="ARBA00023027"/>
    </source>
</evidence>
<accession>A0A1I2H0V6</accession>
<comment type="similarity">
    <text evidence="1 6">Belongs to the Glu/Leu/Phe/Val dehydrogenases family.</text>
</comment>
<evidence type="ECO:0000259" key="7">
    <source>
        <dbReference type="SMART" id="SM00839"/>
    </source>
</evidence>
<dbReference type="PANTHER" id="PTHR42722:SF1">
    <property type="entry name" value="VALINE DEHYDROGENASE"/>
    <property type="match status" value="1"/>
</dbReference>
<feature type="active site" description="Proton donor/acceptor" evidence="4">
    <location>
        <position position="82"/>
    </location>
</feature>
<dbReference type="SUPFAM" id="SSF53223">
    <property type="entry name" value="Aminoacid dehydrogenase-like, N-terminal domain"/>
    <property type="match status" value="1"/>
</dbReference>
<gene>
    <name evidence="8" type="ORF">SAMN02745121_07625</name>
</gene>
<evidence type="ECO:0000256" key="6">
    <source>
        <dbReference type="RuleBase" id="RU004417"/>
    </source>
</evidence>
<dbReference type="STRING" id="54.SAMN02745121_07625"/>
<organism evidence="8 9">
    <name type="scientific">Nannocystis exedens</name>
    <dbReference type="NCBI Taxonomy" id="54"/>
    <lineage>
        <taxon>Bacteria</taxon>
        <taxon>Pseudomonadati</taxon>
        <taxon>Myxococcota</taxon>
        <taxon>Polyangia</taxon>
        <taxon>Nannocystales</taxon>
        <taxon>Nannocystaceae</taxon>
        <taxon>Nannocystis</taxon>
    </lineage>
</organism>
<dbReference type="Gene3D" id="3.40.50.10860">
    <property type="entry name" value="Leucine Dehydrogenase, chain A, domain 1"/>
    <property type="match status" value="1"/>
</dbReference>
<evidence type="ECO:0000256" key="4">
    <source>
        <dbReference type="PIRSR" id="PIRSR000188-1"/>
    </source>
</evidence>
<dbReference type="GO" id="GO:0016639">
    <property type="term" value="F:oxidoreductase activity, acting on the CH-NH2 group of donors, NAD or NADP as acceptor"/>
    <property type="evidence" value="ECO:0007669"/>
    <property type="project" value="InterPro"/>
</dbReference>
<feature type="binding site" evidence="5">
    <location>
        <begin position="173"/>
        <end position="178"/>
    </location>
    <ligand>
        <name>NAD(+)</name>
        <dbReference type="ChEBI" id="CHEBI:57540"/>
    </ligand>
</feature>
<dbReference type="AlphaFoldDB" id="A0A1I2H0V6"/>
<dbReference type="InterPro" id="IPR006097">
    <property type="entry name" value="Glu/Leu/Phe/Val/Trp_DH_dimer"/>
</dbReference>
<dbReference type="InterPro" id="IPR036291">
    <property type="entry name" value="NAD(P)-bd_dom_sf"/>
</dbReference>
<keyword evidence="5" id="KW-0547">Nucleotide-binding</keyword>